<dbReference type="PANTHER" id="PTHR45586">
    <property type="entry name" value="TPR REPEAT-CONTAINING PROTEIN PA4667"/>
    <property type="match status" value="1"/>
</dbReference>
<dbReference type="InterPro" id="IPR051012">
    <property type="entry name" value="CellSynth/LPSAsmb/PSIAsmb"/>
</dbReference>
<keyword evidence="2" id="KW-0802">TPR repeat</keyword>
<dbReference type="InterPro" id="IPR019734">
    <property type="entry name" value="TPR_rpt"/>
</dbReference>
<evidence type="ECO:0000256" key="1">
    <source>
        <dbReference type="ARBA" id="ARBA00022737"/>
    </source>
</evidence>
<reference evidence="4 5" key="1">
    <citation type="submission" date="2021-08" db="EMBL/GenBank/DDBJ databases">
        <authorList>
            <person name="Zhang D."/>
            <person name="Zhang A."/>
            <person name="Wang L."/>
        </authorList>
    </citation>
    <scope>NUCLEOTIDE SEQUENCE [LARGE SCALE GENOMIC DNA]</scope>
    <source>
        <strain evidence="4 5">WL0086</strain>
    </source>
</reference>
<reference evidence="4 5" key="2">
    <citation type="submission" date="2023-12" db="EMBL/GenBank/DDBJ databases">
        <title>Description of an unclassified Opitutus bacterium of Verrucomicrobiota.</title>
        <authorList>
            <person name="Zhang D.-F."/>
        </authorList>
    </citation>
    <scope>NUCLEOTIDE SEQUENCE [LARGE SCALE GENOMIC DNA]</scope>
    <source>
        <strain evidence="4 5">WL0086</strain>
    </source>
</reference>
<dbReference type="Pfam" id="PF13432">
    <property type="entry name" value="TPR_16"/>
    <property type="match status" value="2"/>
</dbReference>
<dbReference type="PANTHER" id="PTHR45586:SF14">
    <property type="entry name" value="TETRATRICOPEPTIDE TPR_2 REPEAT PROTEIN"/>
    <property type="match status" value="1"/>
</dbReference>
<dbReference type="SUPFAM" id="SSF48452">
    <property type="entry name" value="TPR-like"/>
    <property type="match status" value="4"/>
</dbReference>
<proteinExistence type="predicted"/>
<organism evidence="4 5">
    <name type="scientific">Actomonas aquatica</name>
    <dbReference type="NCBI Taxonomy" id="2866162"/>
    <lineage>
        <taxon>Bacteria</taxon>
        <taxon>Pseudomonadati</taxon>
        <taxon>Verrucomicrobiota</taxon>
        <taxon>Opitutia</taxon>
        <taxon>Opitutales</taxon>
        <taxon>Opitutaceae</taxon>
        <taxon>Actomonas</taxon>
    </lineage>
</organism>
<evidence type="ECO:0000259" key="3">
    <source>
        <dbReference type="PROSITE" id="PS50206"/>
    </source>
</evidence>
<dbReference type="SMART" id="SM00028">
    <property type="entry name" value="TPR"/>
    <property type="match status" value="5"/>
</dbReference>
<evidence type="ECO:0000313" key="5">
    <source>
        <dbReference type="Proteomes" id="UP000738431"/>
    </source>
</evidence>
<dbReference type="EMBL" id="CP139781">
    <property type="protein sequence ID" value="WRQ86583.1"/>
    <property type="molecule type" value="Genomic_DNA"/>
</dbReference>
<dbReference type="Pfam" id="PF13174">
    <property type="entry name" value="TPR_6"/>
    <property type="match status" value="3"/>
</dbReference>
<gene>
    <name evidence="4" type="ORF">K1X11_017360</name>
</gene>
<evidence type="ECO:0000313" key="4">
    <source>
        <dbReference type="EMBL" id="WRQ86583.1"/>
    </source>
</evidence>
<keyword evidence="1" id="KW-0677">Repeat</keyword>
<keyword evidence="5" id="KW-1185">Reference proteome</keyword>
<accession>A0ABZ1C5F8</accession>
<dbReference type="InterPro" id="IPR011990">
    <property type="entry name" value="TPR-like_helical_dom_sf"/>
</dbReference>
<dbReference type="Gene3D" id="1.25.40.10">
    <property type="entry name" value="Tetratricopeptide repeat domain"/>
    <property type="match status" value="5"/>
</dbReference>
<name>A0ABZ1C5F8_9BACT</name>
<dbReference type="InterPro" id="IPR001763">
    <property type="entry name" value="Rhodanese-like_dom"/>
</dbReference>
<sequence length="921" mass="101389">MAQLGTQALQEEAQVQIERGAWGEAVPFLRELNRRLRESSDAAAVRSREQVLYFLGLGQLQMANLPGAADTLAEFIATYPESPQAVTAQLYRGDTYYYQGRLADARALYEELGRRWSPGDLGVAERALYWEHYADCVYAEKDWEAGAEVFAALQGAAAQLLDAGAAREKGAKAASYRLQAAIAANDFAAALELLPELTGGAGRTRHDLALNLALMRGGDELYQAGRHGEALFFYELVLRPAELRRFWTEQRARLEAEQARVVGVAWLADRALEVEGELREAAQRLGQLGEAFDGETSDAAKPVSDYTQALDFRVARCYLAEERVFEAYWAFVRLEESATADGFVEEAVYGQVKTAAAAGFDDRVRRTARRYLREAAYERFIGDVGYELLQTALRAEDELAVQELTEAFMARVRLDPRLQEAPKLIYLVGSTLLERGDLAGLRERLEPMLAAYPEYGFSDGLAYWLGMADVLEGRYRPARAYFERIVADFPNGGYAEDAHFRIGVCWFGLLDYKKARLKLDGFLQDYPDSRLVCEAQALLGDLAAAEGRVDAALNAYAAARDAGGMLSPPNQGYIDHAVFQGGKLLAGSGRWAEMAEWFESYLRRWGEDGRAGDAIYELGRAQVALGRTDAMLDLWIESILRFGDDPRDTGPDLMLAEYPEHYRAVRGGSPEGVFKDALRIATAQAETTLVLRLATALRALPEVAGDGLLEVTAENLEQASGAVLVAAARRLAEADPALARTALERAVELSPFAPFAPEAWARLAELREQAGEVLPAIAAWQHVAATFPTAPEARVARLREGDLQRERGATANAIAAYREVLKVREWRGAAWAEANFKIGLTHFEAGDYEKAFGFCQRVYVLYGGVAEWAAEAYLTSGLALERLGRGDEAVATYRELVQQNRLADTKAAAAARERLEALGAS</sequence>
<dbReference type="PROSITE" id="PS50206">
    <property type="entry name" value="RHODANESE_3"/>
    <property type="match status" value="1"/>
</dbReference>
<dbReference type="Proteomes" id="UP000738431">
    <property type="component" value="Chromosome"/>
</dbReference>
<protein>
    <submittedName>
        <fullName evidence="4">Tetratricopeptide repeat protein</fullName>
    </submittedName>
</protein>
<feature type="domain" description="Rhodanese" evidence="3">
    <location>
        <begin position="850"/>
        <end position="877"/>
    </location>
</feature>
<dbReference type="RefSeq" id="WP_221033043.1">
    <property type="nucleotide sequence ID" value="NZ_CP139781.1"/>
</dbReference>
<evidence type="ECO:0000256" key="2">
    <source>
        <dbReference type="ARBA" id="ARBA00022803"/>
    </source>
</evidence>